<dbReference type="InterPro" id="IPR001789">
    <property type="entry name" value="Sig_transdc_resp-reg_receiver"/>
</dbReference>
<dbReference type="Gene3D" id="1.10.287.130">
    <property type="match status" value="1"/>
</dbReference>
<evidence type="ECO:0000259" key="16">
    <source>
        <dbReference type="PROSITE" id="PS50109"/>
    </source>
</evidence>
<dbReference type="AlphaFoldDB" id="B6IPE7"/>
<feature type="domain" description="Response regulatory" evidence="17">
    <location>
        <begin position="488"/>
        <end position="605"/>
    </location>
</feature>
<feature type="domain" description="Histidine kinase" evidence="16">
    <location>
        <begin position="244"/>
        <end position="466"/>
    </location>
</feature>
<dbReference type="Gene3D" id="3.30.565.10">
    <property type="entry name" value="Histidine kinase-like ATPase, C-terminal domain"/>
    <property type="match status" value="1"/>
</dbReference>
<feature type="transmembrane region" description="Helical" evidence="15">
    <location>
        <begin position="61"/>
        <end position="85"/>
    </location>
</feature>
<dbReference type="InterPro" id="IPR003594">
    <property type="entry name" value="HATPase_dom"/>
</dbReference>
<feature type="transmembrane region" description="Helical" evidence="15">
    <location>
        <begin position="35"/>
        <end position="55"/>
    </location>
</feature>
<keyword evidence="7" id="KW-0547">Nucleotide-binding</keyword>
<feature type="transmembrane region" description="Helical" evidence="15">
    <location>
        <begin position="154"/>
        <end position="172"/>
    </location>
</feature>
<feature type="domain" description="HPt" evidence="18">
    <location>
        <begin position="638"/>
        <end position="735"/>
    </location>
</feature>
<dbReference type="PROSITE" id="PS50894">
    <property type="entry name" value="HPT"/>
    <property type="match status" value="1"/>
</dbReference>
<dbReference type="GO" id="GO:0000155">
    <property type="term" value="F:phosphorelay sensor kinase activity"/>
    <property type="evidence" value="ECO:0007669"/>
    <property type="project" value="InterPro"/>
</dbReference>
<dbReference type="InterPro" id="IPR036890">
    <property type="entry name" value="HATPase_C_sf"/>
</dbReference>
<dbReference type="HOGENOM" id="CLU_000445_104_15_5"/>
<evidence type="ECO:0000313" key="20">
    <source>
        <dbReference type="Proteomes" id="UP000001591"/>
    </source>
</evidence>
<dbReference type="SMART" id="SM00388">
    <property type="entry name" value="HisKA"/>
    <property type="match status" value="1"/>
</dbReference>
<dbReference type="InterPro" id="IPR036641">
    <property type="entry name" value="HPT_dom_sf"/>
</dbReference>
<dbReference type="eggNOG" id="COG2198">
    <property type="taxonomic scope" value="Bacteria"/>
</dbReference>
<protein>
    <recommendedName>
        <fullName evidence="3">histidine kinase</fullName>
        <ecNumber evidence="3">2.7.13.3</ecNumber>
    </recommendedName>
</protein>
<dbReference type="eggNOG" id="COG0784">
    <property type="taxonomic scope" value="Bacteria"/>
</dbReference>
<dbReference type="GO" id="GO:0005524">
    <property type="term" value="F:ATP binding"/>
    <property type="evidence" value="ECO:0007669"/>
    <property type="project" value="UniProtKB-KW"/>
</dbReference>
<keyword evidence="20" id="KW-1185">Reference proteome</keyword>
<sequence>MGLVDIVIAINSSTLLGAGVLLALIWWYCRPERYALFWSATLILSAVGWALGVVARPQEGILFILTGMVADLCFLIGYWLFALGTARYFGRPALSRYWLLGASTAVGIGWVAMARGSPALQEVMSAVSVAVLLVPATARLWVQGRRNAGEVMQAVSVTMIALLNAAYALSMLVERPAYVREFDLTGQEWLAIAVPVTFTLFAMSGVLVTCLRLLERMSEQARALERSIEETQLATRAKSEFFATVSHEIRTPVNAILGSLDILGTTALDEHQTRCISVMDSAGQSLLALLDDILDMTRIEAGRLTLETADFDLHRRLRDVVELMTPPAVEKGLSIGLEIAPGVPRHVLGDPVRLRQILLNLIGNAIKFTERGSITVTAAPTGTDADGRTLVRLTVADTGIGIPAERLAAIFEAFSQADGSISRRFGGAGLGLTICRRLAALMDGRIEAESEPGRGSRFHVEIPFAPGVPAGGSGPVEEALPVWTAPPTVLLVEDEAVNRFVASQILERHGFRVVQVESGPQALELLARERVDIILMDLGMPGMDGLEVAARIRAMDGPAATTPIVALTASVLTETVSRCREAGMQGFVSKPIRIDVLLHKLAEVIPPSAGDGSPAAAGRRGAPQSPPALPAGRLEALRRELGDAAVDTMLTRARESLTEGRAALAAAWDRRARRRVVEIAHRLAGTLDVMGLADAAGAARRLEEAAEVGASLHLDPFVEELLATLDGVLATLPRPATTLTG</sequence>
<accession>B6IPE7</accession>
<keyword evidence="11 15" id="KW-0472">Membrane</keyword>
<feature type="transmembrane region" description="Helical" evidence="15">
    <location>
        <begin position="97"/>
        <end position="117"/>
    </location>
</feature>
<evidence type="ECO:0000256" key="10">
    <source>
        <dbReference type="ARBA" id="ARBA00023012"/>
    </source>
</evidence>
<dbReference type="Pfam" id="PF02518">
    <property type="entry name" value="HATPase_c"/>
    <property type="match status" value="1"/>
</dbReference>
<dbReference type="Gene3D" id="3.40.50.2300">
    <property type="match status" value="1"/>
</dbReference>
<reference evidence="19 20" key="1">
    <citation type="journal article" date="2010" name="BMC Genomics">
        <title>Metabolic flexibility revealed in the genome of the cyst-forming alpha-1 proteobacterium Rhodospirillum centenum.</title>
        <authorList>
            <person name="Lu Y.K."/>
            <person name="Marden J."/>
            <person name="Han M."/>
            <person name="Swingley W.D."/>
            <person name="Mastrian S.D."/>
            <person name="Chowdhury S.R."/>
            <person name="Hao J."/>
            <person name="Helmy T."/>
            <person name="Kim S."/>
            <person name="Kurdoglu A.A."/>
            <person name="Matthies H.J."/>
            <person name="Rollo D."/>
            <person name="Stothard P."/>
            <person name="Blankenship R.E."/>
            <person name="Bauer C.E."/>
            <person name="Touchman J.W."/>
        </authorList>
    </citation>
    <scope>NUCLEOTIDE SEQUENCE [LARGE SCALE GENOMIC DNA]</scope>
    <source>
        <strain evidence="20">ATCC 51521 / SW</strain>
    </source>
</reference>
<dbReference type="CDD" id="cd00082">
    <property type="entry name" value="HisKA"/>
    <property type="match status" value="1"/>
</dbReference>
<feature type="modified residue" description="Phosphohistidine" evidence="12">
    <location>
        <position position="681"/>
    </location>
</feature>
<evidence type="ECO:0000259" key="18">
    <source>
        <dbReference type="PROSITE" id="PS50894"/>
    </source>
</evidence>
<dbReference type="InterPro" id="IPR003661">
    <property type="entry name" value="HisK_dim/P_dom"/>
</dbReference>
<dbReference type="CDD" id="cd16922">
    <property type="entry name" value="HATPase_EvgS-ArcB-TorS-like"/>
    <property type="match status" value="1"/>
</dbReference>
<dbReference type="GO" id="GO:0005886">
    <property type="term" value="C:plasma membrane"/>
    <property type="evidence" value="ECO:0007669"/>
    <property type="project" value="UniProtKB-SubCell"/>
</dbReference>
<dbReference type="InterPro" id="IPR011006">
    <property type="entry name" value="CheY-like_superfamily"/>
</dbReference>
<evidence type="ECO:0000256" key="12">
    <source>
        <dbReference type="PROSITE-ProRule" id="PRU00110"/>
    </source>
</evidence>
<dbReference type="STRING" id="414684.RC1_2262"/>
<evidence type="ECO:0000313" key="19">
    <source>
        <dbReference type="EMBL" id="ACI99649.1"/>
    </source>
</evidence>
<keyword evidence="6 15" id="KW-0812">Transmembrane</keyword>
<evidence type="ECO:0000256" key="3">
    <source>
        <dbReference type="ARBA" id="ARBA00012438"/>
    </source>
</evidence>
<dbReference type="CDD" id="cd17546">
    <property type="entry name" value="REC_hyHK_CKI1_RcsC-like"/>
    <property type="match status" value="1"/>
</dbReference>
<dbReference type="RefSeq" id="WP_012567434.1">
    <property type="nucleotide sequence ID" value="NC_011420.2"/>
</dbReference>
<dbReference type="OrthoDB" id="7346568at2"/>
<dbReference type="eggNOG" id="COG2205">
    <property type="taxonomic scope" value="Bacteria"/>
</dbReference>
<dbReference type="SUPFAM" id="SSF47384">
    <property type="entry name" value="Homodimeric domain of signal transducing histidine kinase"/>
    <property type="match status" value="1"/>
</dbReference>
<organism evidence="19 20">
    <name type="scientific">Rhodospirillum centenum (strain ATCC 51521 / SW)</name>
    <dbReference type="NCBI Taxonomy" id="414684"/>
    <lineage>
        <taxon>Bacteria</taxon>
        <taxon>Pseudomonadati</taxon>
        <taxon>Pseudomonadota</taxon>
        <taxon>Alphaproteobacteria</taxon>
        <taxon>Rhodospirillales</taxon>
        <taxon>Rhodospirillaceae</taxon>
        <taxon>Rhodospirillum</taxon>
    </lineage>
</organism>
<dbReference type="SUPFAM" id="SSF52172">
    <property type="entry name" value="CheY-like"/>
    <property type="match status" value="1"/>
</dbReference>
<dbReference type="InterPro" id="IPR036097">
    <property type="entry name" value="HisK_dim/P_sf"/>
</dbReference>
<dbReference type="SMART" id="SM00448">
    <property type="entry name" value="REC"/>
    <property type="match status" value="1"/>
</dbReference>
<dbReference type="SUPFAM" id="SSF47226">
    <property type="entry name" value="Histidine-containing phosphotransfer domain, HPT domain"/>
    <property type="match status" value="1"/>
</dbReference>
<evidence type="ECO:0000256" key="11">
    <source>
        <dbReference type="ARBA" id="ARBA00023136"/>
    </source>
</evidence>
<dbReference type="InterPro" id="IPR008207">
    <property type="entry name" value="Sig_transdc_His_kin_Hpt_dom"/>
</dbReference>
<evidence type="ECO:0000256" key="6">
    <source>
        <dbReference type="ARBA" id="ARBA00022692"/>
    </source>
</evidence>
<comment type="subcellular location">
    <subcellularLocation>
        <location evidence="2">Cell membrane</location>
        <topology evidence="2">Multi-pass membrane protein</topology>
    </subcellularLocation>
</comment>
<evidence type="ECO:0000256" key="8">
    <source>
        <dbReference type="ARBA" id="ARBA00022840"/>
    </source>
</evidence>
<keyword evidence="10" id="KW-0902">Two-component regulatory system</keyword>
<dbReference type="FunFam" id="3.30.565.10:FF:000010">
    <property type="entry name" value="Sensor histidine kinase RcsC"/>
    <property type="match status" value="1"/>
</dbReference>
<dbReference type="Pfam" id="PF01627">
    <property type="entry name" value="Hpt"/>
    <property type="match status" value="1"/>
</dbReference>
<dbReference type="SMART" id="SM00387">
    <property type="entry name" value="HATPase_c"/>
    <property type="match status" value="1"/>
</dbReference>
<dbReference type="PROSITE" id="PS50110">
    <property type="entry name" value="RESPONSE_REGULATORY"/>
    <property type="match status" value="1"/>
</dbReference>
<dbReference type="PANTHER" id="PTHR45339:SF1">
    <property type="entry name" value="HYBRID SIGNAL TRANSDUCTION HISTIDINE KINASE J"/>
    <property type="match status" value="1"/>
</dbReference>
<dbReference type="Gene3D" id="1.20.120.160">
    <property type="entry name" value="HPT domain"/>
    <property type="match status" value="1"/>
</dbReference>
<dbReference type="InterPro" id="IPR004358">
    <property type="entry name" value="Sig_transdc_His_kin-like_C"/>
</dbReference>
<name>B6IPE7_RHOCS</name>
<dbReference type="SUPFAM" id="SSF55874">
    <property type="entry name" value="ATPase domain of HSP90 chaperone/DNA topoisomerase II/histidine kinase"/>
    <property type="match status" value="1"/>
</dbReference>
<dbReference type="KEGG" id="rce:RC1_2262"/>
<dbReference type="PANTHER" id="PTHR45339">
    <property type="entry name" value="HYBRID SIGNAL TRANSDUCTION HISTIDINE KINASE J"/>
    <property type="match status" value="1"/>
</dbReference>
<keyword evidence="8" id="KW-0067">ATP-binding</keyword>
<evidence type="ECO:0000256" key="13">
    <source>
        <dbReference type="PROSITE-ProRule" id="PRU00169"/>
    </source>
</evidence>
<dbReference type="PRINTS" id="PR00344">
    <property type="entry name" value="BCTRLSENSOR"/>
</dbReference>
<evidence type="ECO:0000256" key="1">
    <source>
        <dbReference type="ARBA" id="ARBA00000085"/>
    </source>
</evidence>
<gene>
    <name evidence="19" type="primary">rpFC</name>
    <name evidence="19" type="ordered locus">RC1_2262</name>
</gene>
<evidence type="ECO:0000256" key="4">
    <source>
        <dbReference type="ARBA" id="ARBA00022475"/>
    </source>
</evidence>
<keyword evidence="4" id="KW-1003">Cell membrane</keyword>
<feature type="transmembrane region" description="Helical" evidence="15">
    <location>
        <begin position="123"/>
        <end position="142"/>
    </location>
</feature>
<evidence type="ECO:0000256" key="9">
    <source>
        <dbReference type="ARBA" id="ARBA00022989"/>
    </source>
</evidence>
<dbReference type="Proteomes" id="UP000001591">
    <property type="component" value="Chromosome"/>
</dbReference>
<comment type="catalytic activity">
    <reaction evidence="1">
        <text>ATP + protein L-histidine = ADP + protein N-phospho-L-histidine.</text>
        <dbReference type="EC" id="2.7.13.3"/>
    </reaction>
</comment>
<dbReference type="Pfam" id="PF00072">
    <property type="entry name" value="Response_reg"/>
    <property type="match status" value="1"/>
</dbReference>
<dbReference type="EMBL" id="CP000613">
    <property type="protein sequence ID" value="ACI99649.1"/>
    <property type="molecule type" value="Genomic_DNA"/>
</dbReference>
<feature type="compositionally biased region" description="Low complexity" evidence="14">
    <location>
        <begin position="609"/>
        <end position="623"/>
    </location>
</feature>
<keyword evidence="9 15" id="KW-1133">Transmembrane helix</keyword>
<feature type="region of interest" description="Disordered" evidence="14">
    <location>
        <begin position="609"/>
        <end position="630"/>
    </location>
</feature>
<feature type="modified residue" description="4-aspartylphosphate" evidence="13">
    <location>
        <position position="537"/>
    </location>
</feature>
<proteinExistence type="predicted"/>
<dbReference type="EC" id="2.7.13.3" evidence="3"/>
<evidence type="ECO:0000256" key="14">
    <source>
        <dbReference type="SAM" id="MobiDB-lite"/>
    </source>
</evidence>
<dbReference type="PROSITE" id="PS50109">
    <property type="entry name" value="HIS_KIN"/>
    <property type="match status" value="1"/>
</dbReference>
<evidence type="ECO:0000259" key="17">
    <source>
        <dbReference type="PROSITE" id="PS50110"/>
    </source>
</evidence>
<evidence type="ECO:0000256" key="15">
    <source>
        <dbReference type="SAM" id="Phobius"/>
    </source>
</evidence>
<dbReference type="InterPro" id="IPR005467">
    <property type="entry name" value="His_kinase_dom"/>
</dbReference>
<feature type="transmembrane region" description="Helical" evidence="15">
    <location>
        <begin position="192"/>
        <end position="214"/>
    </location>
</feature>
<feature type="transmembrane region" description="Helical" evidence="15">
    <location>
        <begin position="6"/>
        <end position="28"/>
    </location>
</feature>
<evidence type="ECO:0000256" key="2">
    <source>
        <dbReference type="ARBA" id="ARBA00004651"/>
    </source>
</evidence>
<evidence type="ECO:0000256" key="5">
    <source>
        <dbReference type="ARBA" id="ARBA00022553"/>
    </source>
</evidence>
<evidence type="ECO:0000256" key="7">
    <source>
        <dbReference type="ARBA" id="ARBA00022741"/>
    </source>
</evidence>
<keyword evidence="5 13" id="KW-0597">Phosphoprotein</keyword>
<dbReference type="Pfam" id="PF00512">
    <property type="entry name" value="HisKA"/>
    <property type="match status" value="1"/>
</dbReference>